<name>A0A7T4G4G9_CORAY</name>
<dbReference type="Gene3D" id="3.40.710.10">
    <property type="entry name" value="DD-peptidase/beta-lactamase superfamily"/>
    <property type="match status" value="1"/>
</dbReference>
<reference evidence="3 4" key="1">
    <citation type="submission" date="2020-12" db="EMBL/GenBank/DDBJ databases">
        <title>FDA dAtabase for Regulatory Grade micrObial Sequences (FDA-ARGOS): Supporting development and validation of Infectious Disease Dx tests.</title>
        <authorList>
            <person name="Sproer C."/>
            <person name="Gronow S."/>
            <person name="Severitt S."/>
            <person name="Schroder I."/>
            <person name="Tallon L."/>
            <person name="Sadzewicz L."/>
            <person name="Zhao X."/>
            <person name="Boylan J."/>
            <person name="Ott S."/>
            <person name="Bowen H."/>
            <person name="Vavikolanu K."/>
            <person name="Mehta A."/>
            <person name="Aluvathingal J."/>
            <person name="Nadendla S."/>
            <person name="Lowell S."/>
            <person name="Myers T."/>
            <person name="Yan Y."/>
            <person name="Sichtig H."/>
        </authorList>
    </citation>
    <scope>NUCLEOTIDE SEQUENCE [LARGE SCALE GENOMIC DNA]</scope>
    <source>
        <strain evidence="3 4">FDAARGOS_991</strain>
    </source>
</reference>
<dbReference type="InterPro" id="IPR001460">
    <property type="entry name" value="PCN-bd_Tpept"/>
</dbReference>
<accession>A0A7T4G4G9</accession>
<dbReference type="EMBL" id="CP066023">
    <property type="protein sequence ID" value="QQB82083.1"/>
    <property type="molecule type" value="Genomic_DNA"/>
</dbReference>
<evidence type="ECO:0000259" key="2">
    <source>
        <dbReference type="Pfam" id="PF05223"/>
    </source>
</evidence>
<proteinExistence type="predicted"/>
<dbReference type="Pfam" id="PF00905">
    <property type="entry name" value="Transpeptidase"/>
    <property type="match status" value="1"/>
</dbReference>
<evidence type="ECO:0000313" key="3">
    <source>
        <dbReference type="EMBL" id="QQB82083.1"/>
    </source>
</evidence>
<feature type="domain" description="NTF2-like N-terminal transpeptidase" evidence="2">
    <location>
        <begin position="38"/>
        <end position="146"/>
    </location>
</feature>
<organism evidence="3 4">
    <name type="scientific">Corynebacterium amycolatum</name>
    <dbReference type="NCBI Taxonomy" id="43765"/>
    <lineage>
        <taxon>Bacteria</taxon>
        <taxon>Bacillati</taxon>
        <taxon>Actinomycetota</taxon>
        <taxon>Actinomycetes</taxon>
        <taxon>Mycobacteriales</taxon>
        <taxon>Corynebacteriaceae</taxon>
        <taxon>Corynebacterium</taxon>
    </lineage>
</organism>
<dbReference type="PROSITE" id="PS51257">
    <property type="entry name" value="PROKAR_LIPOPROTEIN"/>
    <property type="match status" value="1"/>
</dbReference>
<gene>
    <name evidence="3" type="ORF">I6H48_08990</name>
</gene>
<dbReference type="InterPro" id="IPR050515">
    <property type="entry name" value="Beta-lactam/transpept"/>
</dbReference>
<sequence length="615" mass="63885">MEQTSRRKPLLRSISAVAITGLVLSSAACTPRPDTGREVLEEFLGALAGGDVAKAAALTDHPDSAEGDLKAATAGLQPEGLDYEIAGIDSSSNQSSAEVAMNWQLPHQRRWGYDTTFTLTKTETGQRDWALRWSPASLHPQLGRNQHPELRTIAAPRPSVVGSDGAALLEPGTVHRVILHRDGAENVQSSINRAATVINNEMPEDGPKLDARAVGEQASGGKGNFSLIVLPASTPQRVKDDLDGIDGVSVNDEAAMVRPDPGFAPDLMSRVERLVDTGDHGADGWNIVAANEGGAVVGTLYEVSPDVAPAVQASISKKVQDAAQKAVDTRQDAKAMLVAVQPSTGKILAVAQTAEADKDGDLALMGQFPPGSTYKIVTAAAGVQHEGLNAGSTVPCPGSMEIGPRIVTNYNGSGVGNTSLSDAFARSCNTTFGNISHKLKPGQFKEESKNFGIGINYHIAGLDTITGSVSDGSDEVERIDAGYGQGNDLTSPFGMALVSATVAAGRTPTPSLVPSAGTWQSQVSKPLPPEVLNEVRTLMRAVVTSGTGSAIAGRGEVYAKTGEAEYAGGSHAWFTGYRDDLAFATLIVGGGGSEHAVAITDAFFANIDEGSGDEG</sequence>
<dbReference type="Pfam" id="PF05223">
    <property type="entry name" value="MecA_N"/>
    <property type="match status" value="1"/>
</dbReference>
<dbReference type="PANTHER" id="PTHR30627">
    <property type="entry name" value="PEPTIDOGLYCAN D,D-TRANSPEPTIDASE"/>
    <property type="match status" value="1"/>
</dbReference>
<dbReference type="PANTHER" id="PTHR30627:SF24">
    <property type="entry name" value="PENICILLIN-BINDING PROTEIN 4B"/>
    <property type="match status" value="1"/>
</dbReference>
<dbReference type="SUPFAM" id="SSF56601">
    <property type="entry name" value="beta-lactamase/transpeptidase-like"/>
    <property type="match status" value="1"/>
</dbReference>
<evidence type="ECO:0000313" key="4">
    <source>
        <dbReference type="Proteomes" id="UP000595198"/>
    </source>
</evidence>
<protein>
    <submittedName>
        <fullName evidence="3">Penicillin-binding transpeptidase domain-containing protein</fullName>
    </submittedName>
</protein>
<keyword evidence="4" id="KW-1185">Reference proteome</keyword>
<dbReference type="Proteomes" id="UP000595198">
    <property type="component" value="Chromosome"/>
</dbReference>
<feature type="domain" description="Penicillin-binding protein transpeptidase" evidence="1">
    <location>
        <begin position="336"/>
        <end position="604"/>
    </location>
</feature>
<dbReference type="InterPro" id="IPR007887">
    <property type="entry name" value="MecA_N"/>
</dbReference>
<dbReference type="InterPro" id="IPR012338">
    <property type="entry name" value="Beta-lactam/transpept-like"/>
</dbReference>
<evidence type="ECO:0000259" key="1">
    <source>
        <dbReference type="Pfam" id="PF00905"/>
    </source>
</evidence>
<dbReference type="RefSeq" id="WP_198493732.1">
    <property type="nucleotide sequence ID" value="NZ_CP066023.1"/>
</dbReference>